<dbReference type="Pfam" id="PF03167">
    <property type="entry name" value="UDG"/>
    <property type="match status" value="1"/>
</dbReference>
<dbReference type="Proteomes" id="UP000249070">
    <property type="component" value="Unassembled WGS sequence"/>
</dbReference>
<feature type="domain" description="Uracil-DNA glycosylase-like" evidence="1">
    <location>
        <begin position="16"/>
        <end position="152"/>
    </location>
</feature>
<evidence type="ECO:0000313" key="2">
    <source>
        <dbReference type="EMBL" id="PZM53087.1"/>
    </source>
</evidence>
<dbReference type="NCBIfam" id="TIGR04274">
    <property type="entry name" value="hypoxanDNAglyco"/>
    <property type="match status" value="1"/>
</dbReference>
<evidence type="ECO:0000313" key="3">
    <source>
        <dbReference type="Proteomes" id="UP000249070"/>
    </source>
</evidence>
<proteinExistence type="predicted"/>
<reference evidence="2 3" key="1">
    <citation type="submission" date="2018-05" db="EMBL/GenBank/DDBJ databases">
        <title>Vancomycin-resistant Enterococcus faecium strain from Chelyabinsk, Russia.</title>
        <authorList>
            <person name="Gostev V."/>
            <person name="Goncharov A."/>
            <person name="Kolodzhieva V."/>
            <person name="Suvorov A."/>
            <person name="Sidorenko S."/>
            <person name="Zueva L."/>
        </authorList>
    </citation>
    <scope>NUCLEOTIDE SEQUENCE [LARGE SCALE GENOMIC DNA]</scope>
    <source>
        <strain evidence="2 3">20</strain>
    </source>
</reference>
<dbReference type="AlphaFoldDB" id="A0AB73TLW2"/>
<comment type="caution">
    <text evidence="2">The sequence shown here is derived from an EMBL/GenBank/DDBJ whole genome shotgun (WGS) entry which is preliminary data.</text>
</comment>
<protein>
    <submittedName>
        <fullName evidence="2">DNA-deoxyinosine glycosylase</fullName>
    </submittedName>
</protein>
<accession>A0AB73TLW2</accession>
<organism evidence="2 3">
    <name type="scientific">Enterococcus faecium</name>
    <name type="common">Streptococcus faecium</name>
    <dbReference type="NCBI Taxonomy" id="1352"/>
    <lineage>
        <taxon>Bacteria</taxon>
        <taxon>Bacillati</taxon>
        <taxon>Bacillota</taxon>
        <taxon>Bacilli</taxon>
        <taxon>Lactobacillales</taxon>
        <taxon>Enterococcaceae</taxon>
        <taxon>Enterococcus</taxon>
    </lineage>
</organism>
<dbReference type="InterPro" id="IPR005122">
    <property type="entry name" value="Uracil-DNA_glycosylase-like"/>
</dbReference>
<dbReference type="CDD" id="cd10032">
    <property type="entry name" value="UDG-F6_HDG"/>
    <property type="match status" value="1"/>
</dbReference>
<dbReference type="EMBL" id="QHGU01000134">
    <property type="protein sequence ID" value="PZM53087.1"/>
    <property type="molecule type" value="Genomic_DNA"/>
</dbReference>
<dbReference type="SUPFAM" id="SSF52141">
    <property type="entry name" value="Uracil-DNA glycosylase-like"/>
    <property type="match status" value="1"/>
</dbReference>
<dbReference type="InterPro" id="IPR026353">
    <property type="entry name" value="Hypoxan-DNA_Glyclase"/>
</dbReference>
<dbReference type="Gene3D" id="3.40.470.10">
    <property type="entry name" value="Uracil-DNA glycosylase-like domain"/>
    <property type="match status" value="1"/>
</dbReference>
<gene>
    <name evidence="2" type="ORF">DKP91_14510</name>
</gene>
<evidence type="ECO:0000259" key="1">
    <source>
        <dbReference type="Pfam" id="PF03167"/>
    </source>
</evidence>
<sequence length="171" mass="19594">MVPLTSEKIFGLAPIIDDQAKILILGSMPGKESLKKEQYYANKRNQMWKIMENTLKLQLPEEYPKRINVLRKHHIALWDVIHSCKRVGSLDSAITEDVPNDFGSFFKEYSSLKIVGFNGNKAYQTFKSKIGFQDFPEIQFIKLPSTSPIPGKNVKSFEEKVVEWSKVVNSL</sequence>
<name>A0AB73TLW2_ENTFC</name>
<dbReference type="RefSeq" id="WP_070828462.1">
    <property type="nucleotide sequence ID" value="NZ_CP025392.1"/>
</dbReference>
<dbReference type="InterPro" id="IPR036895">
    <property type="entry name" value="Uracil-DNA_glycosylase-like_sf"/>
</dbReference>